<name>A0A0F9B807_9ZZZZ</name>
<protein>
    <submittedName>
        <fullName evidence="1">Uncharacterized protein</fullName>
    </submittedName>
</protein>
<gene>
    <name evidence="1" type="ORF">LCGC14_2482580</name>
</gene>
<organism evidence="1">
    <name type="scientific">marine sediment metagenome</name>
    <dbReference type="NCBI Taxonomy" id="412755"/>
    <lineage>
        <taxon>unclassified sequences</taxon>
        <taxon>metagenomes</taxon>
        <taxon>ecological metagenomes</taxon>
    </lineage>
</organism>
<dbReference type="EMBL" id="LAZR01039141">
    <property type="protein sequence ID" value="KKL17735.1"/>
    <property type="molecule type" value="Genomic_DNA"/>
</dbReference>
<proteinExistence type="predicted"/>
<reference evidence="1" key="1">
    <citation type="journal article" date="2015" name="Nature">
        <title>Complex archaea that bridge the gap between prokaryotes and eukaryotes.</title>
        <authorList>
            <person name="Spang A."/>
            <person name="Saw J.H."/>
            <person name="Jorgensen S.L."/>
            <person name="Zaremba-Niedzwiedzka K."/>
            <person name="Martijn J."/>
            <person name="Lind A.E."/>
            <person name="van Eijk R."/>
            <person name="Schleper C."/>
            <person name="Guy L."/>
            <person name="Ettema T.J."/>
        </authorList>
    </citation>
    <scope>NUCLEOTIDE SEQUENCE</scope>
</reference>
<sequence length="55" mass="6423">MNTIFVKEQGEYIRKDFTSTELVDWFRDNITESGDVQEDIKLYGTADIKLEGESF</sequence>
<feature type="non-terminal residue" evidence="1">
    <location>
        <position position="55"/>
    </location>
</feature>
<dbReference type="AlphaFoldDB" id="A0A0F9B807"/>
<evidence type="ECO:0000313" key="1">
    <source>
        <dbReference type="EMBL" id="KKL17735.1"/>
    </source>
</evidence>
<accession>A0A0F9B807</accession>
<comment type="caution">
    <text evidence="1">The sequence shown here is derived from an EMBL/GenBank/DDBJ whole genome shotgun (WGS) entry which is preliminary data.</text>
</comment>